<dbReference type="EMBL" id="JABEXW010001198">
    <property type="protein sequence ID" value="KAF4945979.1"/>
    <property type="molecule type" value="Genomic_DNA"/>
</dbReference>
<keyword evidence="1" id="KW-1133">Transmembrane helix</keyword>
<gene>
    <name evidence="2" type="ORF">FSARC_14305</name>
</gene>
<keyword evidence="1" id="KW-0472">Membrane</keyword>
<dbReference type="Proteomes" id="UP000622797">
    <property type="component" value="Unassembled WGS sequence"/>
</dbReference>
<sequence>MRNPWSRVLLIFLILAIIAFATTILKLSPLSAVIKRYPGDANSPVIREKAAECNAHDPATYGYLACSGLIGCILDRLGDIYKSDIAIGTTILGLLPSIMAVTAAQPEDIVQLALISPHRAVAIAAFGIGINPNAFERLRPLRHALGSTREIIWVVPLACLTEPWSWRHATGKIIADALILGMASVMLWRNWTVNSAVLVQWLCESPLMVFMWPVASMTWVAIAVLLLYAMADEVIFKHATQDIEHSWWRVVLSPYTTGTDIRLPWQLSWETLSIARLPLLGWLKRPALRPRAASRGVPMGNAVRIIIRMPPDPSFLDWEAYCFAIELCAIAIYFYATFVLLSVLFIGAVGSVRFACTVAGLYAGVRFMESIF</sequence>
<dbReference type="OrthoDB" id="5409995at2759"/>
<keyword evidence="3" id="KW-1185">Reference proteome</keyword>
<feature type="transmembrane region" description="Helical" evidence="1">
    <location>
        <begin position="6"/>
        <end position="27"/>
    </location>
</feature>
<feature type="transmembrane region" description="Helical" evidence="1">
    <location>
        <begin position="173"/>
        <end position="191"/>
    </location>
</feature>
<comment type="caution">
    <text evidence="2">The sequence shown here is derived from an EMBL/GenBank/DDBJ whole genome shotgun (WGS) entry which is preliminary data.</text>
</comment>
<proteinExistence type="predicted"/>
<keyword evidence="1" id="KW-0812">Transmembrane</keyword>
<accession>A0A8H4WQD3</accession>
<reference evidence="2" key="2">
    <citation type="submission" date="2020-05" db="EMBL/GenBank/DDBJ databases">
        <authorList>
            <person name="Kim H.-S."/>
            <person name="Proctor R.H."/>
            <person name="Brown D.W."/>
        </authorList>
    </citation>
    <scope>NUCLEOTIDE SEQUENCE</scope>
    <source>
        <strain evidence="2">NRRL 20472</strain>
    </source>
</reference>
<evidence type="ECO:0000313" key="2">
    <source>
        <dbReference type="EMBL" id="KAF4945979.1"/>
    </source>
</evidence>
<reference evidence="2" key="1">
    <citation type="journal article" date="2020" name="BMC Genomics">
        <title>Correction to: Identification and distribution of gene clusters required for synthesis of sphingolipid metabolism inhibitors in diverse species of the filamentous fungus Fusarium.</title>
        <authorList>
            <person name="Kim H.S."/>
            <person name="Lohmar J.M."/>
            <person name="Busman M."/>
            <person name="Brown D.W."/>
            <person name="Naumann T.A."/>
            <person name="Divon H.H."/>
            <person name="Lysoe E."/>
            <person name="Uhlig S."/>
            <person name="Proctor R.H."/>
        </authorList>
    </citation>
    <scope>NUCLEOTIDE SEQUENCE</scope>
    <source>
        <strain evidence="2">NRRL 20472</strain>
    </source>
</reference>
<dbReference type="AlphaFoldDB" id="A0A8H4WQD3"/>
<name>A0A8H4WQD3_9HYPO</name>
<feature type="transmembrane region" description="Helical" evidence="1">
    <location>
        <begin position="211"/>
        <end position="231"/>
    </location>
</feature>
<evidence type="ECO:0000256" key="1">
    <source>
        <dbReference type="SAM" id="Phobius"/>
    </source>
</evidence>
<protein>
    <submittedName>
        <fullName evidence="2">Uncharacterized protein</fullName>
    </submittedName>
</protein>
<organism evidence="2 3">
    <name type="scientific">Fusarium sarcochroum</name>
    <dbReference type="NCBI Taxonomy" id="1208366"/>
    <lineage>
        <taxon>Eukaryota</taxon>
        <taxon>Fungi</taxon>
        <taxon>Dikarya</taxon>
        <taxon>Ascomycota</taxon>
        <taxon>Pezizomycotina</taxon>
        <taxon>Sordariomycetes</taxon>
        <taxon>Hypocreomycetidae</taxon>
        <taxon>Hypocreales</taxon>
        <taxon>Nectriaceae</taxon>
        <taxon>Fusarium</taxon>
        <taxon>Fusarium lateritium species complex</taxon>
    </lineage>
</organism>
<evidence type="ECO:0000313" key="3">
    <source>
        <dbReference type="Proteomes" id="UP000622797"/>
    </source>
</evidence>